<comment type="caution">
    <text evidence="3">The sequence shown here is derived from an EMBL/GenBank/DDBJ whole genome shotgun (WGS) entry which is preliminary data.</text>
</comment>
<organism evidence="3 4">
    <name type="scientific">Roseofilum reptotaenium AO1-A</name>
    <dbReference type="NCBI Taxonomy" id="1925591"/>
    <lineage>
        <taxon>Bacteria</taxon>
        <taxon>Bacillati</taxon>
        <taxon>Cyanobacteriota</taxon>
        <taxon>Cyanophyceae</taxon>
        <taxon>Desertifilales</taxon>
        <taxon>Desertifilaceae</taxon>
        <taxon>Roseofilum</taxon>
    </lineage>
</organism>
<dbReference type="STRING" id="1925591.BI308_00615"/>
<dbReference type="NCBIfam" id="NF041930">
    <property type="entry name" value="Xrt_dep_XDD3"/>
    <property type="match status" value="1"/>
</dbReference>
<evidence type="ECO:0000313" key="4">
    <source>
        <dbReference type="Proteomes" id="UP000183940"/>
    </source>
</evidence>
<accession>A0A1L9QXU5</accession>
<keyword evidence="1" id="KW-0175">Coiled coil</keyword>
<evidence type="ECO:0000256" key="2">
    <source>
        <dbReference type="SAM" id="SignalP"/>
    </source>
</evidence>
<dbReference type="AlphaFoldDB" id="A0A1L9QXU5"/>
<sequence length="538" mass="60179">MTYKTTTQFLGTLTTLGLATLFTSPAQAASLGGTFSVFLDCNNDGMAHQRNQNINGWQFTQDAVGDNTDGPLYDMRGMATTVTNDGKVVVVMTGNTSINGEGRDRSSNAIAWGDLFFTSGKQTFEEAQNAGKLFAIHFSQANDSNAPEVGVYNSVTAQGVGMHNFGHRTYSNYMDLVDSDVTNFFGDIQSNELGGNNPYYNLTGPGYNVMAQGTRAYNDGFSFVDSTRLSDLGFDASGFDHAGEHLIAFEFNLKALTQPLPLDEQAEQLGVEWIWDDDFQTIKDEYNRLQAEQKRIWNKEIKDHHEENKEIRTGTPGFNEIWANRQAALNVRNAANKIQKQVKLISKTEGQIAELNEREANDPTWNTKDEKYRKFLQDEIKNANKEIQKINEKYGTEALATAQDDWKTANRAYGNLINQIRADNPRYVDNEEAMVEPTARRKAAIAERNVQKQKRKDLEREIQDILAGMRQEIVAQAEAKEQVLEEKYGVRTSASDRTVTTVSEFEDPVDVPEPSVLAGLMLFGLGYGSTQLLRRKQG</sequence>
<keyword evidence="2" id="KW-0732">Signal</keyword>
<proteinExistence type="predicted"/>
<feature type="signal peptide" evidence="2">
    <location>
        <begin position="1"/>
        <end position="28"/>
    </location>
</feature>
<gene>
    <name evidence="3" type="ORF">BI308_00615</name>
</gene>
<dbReference type="Proteomes" id="UP000183940">
    <property type="component" value="Unassembled WGS sequence"/>
</dbReference>
<protein>
    <recommendedName>
        <fullName evidence="5">PEP-CTERM protein-sorting domain-containing protein</fullName>
    </recommendedName>
</protein>
<keyword evidence="4" id="KW-1185">Reference proteome</keyword>
<evidence type="ECO:0008006" key="5">
    <source>
        <dbReference type="Google" id="ProtNLM"/>
    </source>
</evidence>
<name>A0A1L9QXU5_9CYAN</name>
<dbReference type="EMBL" id="MLAW01000001">
    <property type="protein sequence ID" value="OJJ27505.1"/>
    <property type="molecule type" value="Genomic_DNA"/>
</dbReference>
<evidence type="ECO:0000313" key="3">
    <source>
        <dbReference type="EMBL" id="OJJ27505.1"/>
    </source>
</evidence>
<feature type="coiled-coil region" evidence="1">
    <location>
        <begin position="338"/>
        <end position="393"/>
    </location>
</feature>
<evidence type="ECO:0000256" key="1">
    <source>
        <dbReference type="SAM" id="Coils"/>
    </source>
</evidence>
<feature type="chain" id="PRO_5012544231" description="PEP-CTERM protein-sorting domain-containing protein" evidence="2">
    <location>
        <begin position="29"/>
        <end position="538"/>
    </location>
</feature>
<reference evidence="3" key="1">
    <citation type="submission" date="2016-10" db="EMBL/GenBank/DDBJ databases">
        <title>CRISPR-Cas defence system in Roseofilum reptotaenium: evidence of a bacteriophage-cyanobacterium arms race in the coral black band disease.</title>
        <authorList>
            <person name="Buerger P."/>
            <person name="Wood-Charlson E.M."/>
            <person name="Weynberg K.D."/>
            <person name="Willis B."/>
            <person name="Van Oppen M.J."/>
        </authorList>
    </citation>
    <scope>NUCLEOTIDE SEQUENCE [LARGE SCALE GENOMIC DNA]</scope>
    <source>
        <strain evidence="3">AO1-A</strain>
    </source>
</reference>